<protein>
    <submittedName>
        <fullName evidence="1">Uncharacterized protein</fullName>
    </submittedName>
</protein>
<evidence type="ECO:0000313" key="2">
    <source>
        <dbReference type="Proteomes" id="UP001420932"/>
    </source>
</evidence>
<keyword evidence="2" id="KW-1185">Reference proteome</keyword>
<reference evidence="1 2" key="1">
    <citation type="submission" date="2024-01" db="EMBL/GenBank/DDBJ databases">
        <title>Genome assemblies of Stephania.</title>
        <authorList>
            <person name="Yang L."/>
        </authorList>
    </citation>
    <scope>NUCLEOTIDE SEQUENCE [LARGE SCALE GENOMIC DNA]</scope>
    <source>
        <strain evidence="1">YNDBR</strain>
        <tissue evidence="1">Leaf</tissue>
    </source>
</reference>
<proteinExistence type="predicted"/>
<dbReference type="EMBL" id="JBBNAF010000006">
    <property type="protein sequence ID" value="KAK9135590.1"/>
    <property type="molecule type" value="Genomic_DNA"/>
</dbReference>
<gene>
    <name evidence="1" type="ORF">Syun_014920</name>
</gene>
<name>A0AAP0JL36_9MAGN</name>
<accession>A0AAP0JL36</accession>
<evidence type="ECO:0000313" key="1">
    <source>
        <dbReference type="EMBL" id="KAK9135590.1"/>
    </source>
</evidence>
<dbReference type="Proteomes" id="UP001420932">
    <property type="component" value="Unassembled WGS sequence"/>
</dbReference>
<dbReference type="AlphaFoldDB" id="A0AAP0JL36"/>
<sequence length="103" mass="11329">MHSLSPPPSPSPPLLSPAHLLSYIPLSSLTPLPFHPVLNTCLYFPRASICRLPIGVHHFTACTAPTPPLSLVSHKGSSSVVDKEMFQRSRGAYCVFDWYNEKS</sequence>
<comment type="caution">
    <text evidence="1">The sequence shown here is derived from an EMBL/GenBank/DDBJ whole genome shotgun (WGS) entry which is preliminary data.</text>
</comment>
<organism evidence="1 2">
    <name type="scientific">Stephania yunnanensis</name>
    <dbReference type="NCBI Taxonomy" id="152371"/>
    <lineage>
        <taxon>Eukaryota</taxon>
        <taxon>Viridiplantae</taxon>
        <taxon>Streptophyta</taxon>
        <taxon>Embryophyta</taxon>
        <taxon>Tracheophyta</taxon>
        <taxon>Spermatophyta</taxon>
        <taxon>Magnoliopsida</taxon>
        <taxon>Ranunculales</taxon>
        <taxon>Menispermaceae</taxon>
        <taxon>Menispermoideae</taxon>
        <taxon>Cissampelideae</taxon>
        <taxon>Stephania</taxon>
    </lineage>
</organism>